<evidence type="ECO:0000259" key="4">
    <source>
        <dbReference type="Pfam" id="PF00561"/>
    </source>
</evidence>
<dbReference type="AlphaFoldDB" id="A0A3M9NMN5"/>
<keyword evidence="6" id="KW-1185">Reference proteome</keyword>
<comment type="catalytic activity">
    <reaction evidence="2">
        <text>L-homoserine + acetyl-CoA = O-acetyl-L-homoserine + CoA</text>
        <dbReference type="Rhea" id="RHEA:13701"/>
        <dbReference type="ChEBI" id="CHEBI:57287"/>
        <dbReference type="ChEBI" id="CHEBI:57288"/>
        <dbReference type="ChEBI" id="CHEBI:57476"/>
        <dbReference type="ChEBI" id="CHEBI:57716"/>
        <dbReference type="EC" id="2.3.1.31"/>
    </reaction>
</comment>
<dbReference type="PANTHER" id="PTHR32268">
    <property type="entry name" value="HOMOSERINE O-ACETYLTRANSFERASE"/>
    <property type="match status" value="1"/>
</dbReference>
<comment type="pathway">
    <text evidence="2">Amino-acid biosynthesis; L-methionine biosynthesis via de novo pathway; O-acetyl-L-homoserine from L-homoserine: step 1/1.</text>
</comment>
<evidence type="ECO:0000256" key="1">
    <source>
        <dbReference type="ARBA" id="ARBA00022679"/>
    </source>
</evidence>
<keyword evidence="2" id="KW-0486">Methionine biosynthesis</keyword>
<dbReference type="Gene3D" id="3.40.50.1820">
    <property type="entry name" value="alpha/beta hydrolase"/>
    <property type="match status" value="1"/>
</dbReference>
<dbReference type="PANTHER" id="PTHR32268:SF11">
    <property type="entry name" value="HOMOSERINE O-ACETYLTRANSFERASE"/>
    <property type="match status" value="1"/>
</dbReference>
<dbReference type="SUPFAM" id="SSF53474">
    <property type="entry name" value="alpha/beta-Hydrolases"/>
    <property type="match status" value="1"/>
</dbReference>
<dbReference type="Proteomes" id="UP000267223">
    <property type="component" value="Unassembled WGS sequence"/>
</dbReference>
<feature type="domain" description="AB hydrolase-1" evidence="4">
    <location>
        <begin position="55"/>
        <end position="339"/>
    </location>
</feature>
<reference evidence="5 6" key="1">
    <citation type="submission" date="2018-11" db="EMBL/GenBank/DDBJ databases">
        <title>Draft genome sequence of Ferruginibacter sp. BO-59.</title>
        <authorList>
            <person name="Im W.T."/>
        </authorList>
    </citation>
    <scope>NUCLEOTIDE SEQUENCE [LARGE SCALE GENOMIC DNA]</scope>
    <source>
        <strain evidence="5 6">BO-59</strain>
    </source>
</reference>
<dbReference type="NCBIfam" id="TIGR01392">
    <property type="entry name" value="homoserO_Ac_trn"/>
    <property type="match status" value="1"/>
</dbReference>
<dbReference type="HAMAP" id="MF_00296">
    <property type="entry name" value="MetX_acyltransf"/>
    <property type="match status" value="1"/>
</dbReference>
<dbReference type="Pfam" id="PF00561">
    <property type="entry name" value="Abhydrolase_1"/>
    <property type="match status" value="1"/>
</dbReference>
<comment type="caution">
    <text evidence="2">Lacks conserved residue(s) required for the propagation of feature annotation.</text>
</comment>
<dbReference type="EC" id="2.3.1.31" evidence="2"/>
<feature type="active site" evidence="2 3">
    <location>
        <position position="333"/>
    </location>
</feature>
<keyword evidence="2 5" id="KW-0012">Acyltransferase</keyword>
<comment type="subunit">
    <text evidence="2">Homodimer.</text>
</comment>
<name>A0A3M9NMN5_9BACT</name>
<comment type="function">
    <text evidence="2">Transfers an acetyl group from acetyl-CoA to L-homoserine, forming acetyl-L-homoserine.</text>
</comment>
<dbReference type="InterPro" id="IPR000073">
    <property type="entry name" value="AB_hydrolase_1"/>
</dbReference>
<evidence type="ECO:0000313" key="5">
    <source>
        <dbReference type="EMBL" id="RNI39050.1"/>
    </source>
</evidence>
<evidence type="ECO:0000313" key="6">
    <source>
        <dbReference type="Proteomes" id="UP000267223"/>
    </source>
</evidence>
<dbReference type="GO" id="GO:0004414">
    <property type="term" value="F:homoserine O-acetyltransferase activity"/>
    <property type="evidence" value="ECO:0007669"/>
    <property type="project" value="UniProtKB-UniRule"/>
</dbReference>
<dbReference type="InterPro" id="IPR029058">
    <property type="entry name" value="AB_hydrolase_fold"/>
</dbReference>
<feature type="active site" description="Nucleophile" evidence="2 3">
    <location>
        <position position="150"/>
    </location>
</feature>
<comment type="similarity">
    <text evidence="2">Belongs to the AB hydrolase superfamily. MetX family.</text>
</comment>
<dbReference type="OrthoDB" id="9800754at2"/>
<dbReference type="PIRSF" id="PIRSF000443">
    <property type="entry name" value="Homoser_Ac_trans"/>
    <property type="match status" value="1"/>
</dbReference>
<comment type="subcellular location">
    <subcellularLocation>
        <location evidence="2">Cytoplasm</location>
    </subcellularLocation>
</comment>
<evidence type="ECO:0000256" key="3">
    <source>
        <dbReference type="PIRSR" id="PIRSR000443-1"/>
    </source>
</evidence>
<feature type="binding site" evidence="2">
    <location>
        <position position="334"/>
    </location>
    <ligand>
        <name>substrate</name>
    </ligand>
</feature>
<comment type="caution">
    <text evidence="5">The sequence shown here is derived from an EMBL/GenBank/DDBJ whole genome shotgun (WGS) entry which is preliminary data.</text>
</comment>
<dbReference type="InterPro" id="IPR008220">
    <property type="entry name" value="HAT_MetX-like"/>
</dbReference>
<feature type="active site" evidence="2 3">
    <location>
        <position position="304"/>
    </location>
</feature>
<dbReference type="UniPathway" id="UPA00051">
    <property type="reaction ID" value="UER00074"/>
</dbReference>
<feature type="binding site" evidence="2">
    <location>
        <position position="216"/>
    </location>
    <ligand>
        <name>substrate</name>
    </ligand>
</feature>
<keyword evidence="2" id="KW-0963">Cytoplasm</keyword>
<organism evidence="5 6">
    <name type="scientific">Hanamia caeni</name>
    <dbReference type="NCBI Taxonomy" id="2294116"/>
    <lineage>
        <taxon>Bacteria</taxon>
        <taxon>Pseudomonadati</taxon>
        <taxon>Bacteroidota</taxon>
        <taxon>Chitinophagia</taxon>
        <taxon>Chitinophagales</taxon>
        <taxon>Chitinophagaceae</taxon>
        <taxon>Hanamia</taxon>
    </lineage>
</organism>
<keyword evidence="2" id="KW-0028">Amino-acid biosynthesis</keyword>
<dbReference type="GO" id="GO:0005737">
    <property type="term" value="C:cytoplasm"/>
    <property type="evidence" value="ECO:0007669"/>
    <property type="project" value="UniProtKB-SubCell"/>
</dbReference>
<keyword evidence="1 2" id="KW-0808">Transferase</keyword>
<evidence type="ECO:0000256" key="2">
    <source>
        <dbReference type="HAMAP-Rule" id="MF_00296"/>
    </source>
</evidence>
<accession>A0A3M9NMN5</accession>
<sequence>MWLSFIFAKIFKIQILTKSIFSSKKPLTLESGYVLPEYHLAYTTYGKMNDKKDNVVWIFHALTANSVPTEWWPGLAGEGKLFDPEKYFIVCVNMPGSCYGSIGPFDKNPETGQIYYHDFPLFTPRDMVRSYKPLKEFLGIEKVKIGIGGSMGGQQLLEWAIEEPDLFEYIFPIGTNAQHSPWGIALNASQRMCIEADTTWKQKNKQAGMEGMKAARSIALISYRNYETYDVTQHEENLNKIEDFKSESYQKYQGEKLAKRFNAFSYYFLSKGMDAHNVGRGRESVKKALQRINSKALAIGITTDILFPVNEQKLMGKYIPNGEFVEIHSHYGHDGFLLEFEQITKIIAGFLSK</sequence>
<protein>
    <recommendedName>
        <fullName evidence="2">Homoserine O-acetyltransferase</fullName>
        <shortName evidence="2">HAT</shortName>
        <ecNumber evidence="2">2.3.1.31</ecNumber>
    </recommendedName>
    <alternativeName>
        <fullName evidence="2">Homoserine transacetylase</fullName>
        <shortName evidence="2">HTA</shortName>
    </alternativeName>
</protein>
<dbReference type="GO" id="GO:0009086">
    <property type="term" value="P:methionine biosynthetic process"/>
    <property type="evidence" value="ECO:0007669"/>
    <property type="project" value="UniProtKB-UniRule"/>
</dbReference>
<dbReference type="EMBL" id="RJJR01000002">
    <property type="protein sequence ID" value="RNI39050.1"/>
    <property type="molecule type" value="Genomic_DNA"/>
</dbReference>
<proteinExistence type="inferred from homology"/>
<dbReference type="GO" id="GO:0009092">
    <property type="term" value="P:homoserine metabolic process"/>
    <property type="evidence" value="ECO:0007669"/>
    <property type="project" value="TreeGrafter"/>
</dbReference>
<gene>
    <name evidence="5" type="primary">metX</name>
    <name evidence="2" type="synonym">metXA</name>
    <name evidence="5" type="ORF">EFY79_05195</name>
</gene>